<dbReference type="Gene3D" id="2.160.20.10">
    <property type="entry name" value="Single-stranded right-handed beta-helix, Pectin lyase-like"/>
    <property type="match status" value="1"/>
</dbReference>
<organism evidence="7 8">
    <name type="scientific">Lasiodiplodia hormozganensis</name>
    <dbReference type="NCBI Taxonomy" id="869390"/>
    <lineage>
        <taxon>Eukaryota</taxon>
        <taxon>Fungi</taxon>
        <taxon>Dikarya</taxon>
        <taxon>Ascomycota</taxon>
        <taxon>Pezizomycotina</taxon>
        <taxon>Dothideomycetes</taxon>
        <taxon>Dothideomycetes incertae sedis</taxon>
        <taxon>Botryosphaeriales</taxon>
        <taxon>Botryosphaeriaceae</taxon>
        <taxon>Lasiodiplodia</taxon>
    </lineage>
</organism>
<dbReference type="GO" id="GO:0000272">
    <property type="term" value="P:polysaccharide catabolic process"/>
    <property type="evidence" value="ECO:0007669"/>
    <property type="project" value="UniProtKB-KW"/>
</dbReference>
<comment type="similarity">
    <text evidence="1 4">Belongs to the polysaccharide lyase 1 family.</text>
</comment>
<dbReference type="Pfam" id="PF00544">
    <property type="entry name" value="Pectate_lyase_4"/>
    <property type="match status" value="1"/>
</dbReference>
<evidence type="ECO:0000256" key="2">
    <source>
        <dbReference type="ARBA" id="ARBA00022729"/>
    </source>
</evidence>
<dbReference type="Proteomes" id="UP001175001">
    <property type="component" value="Unassembled WGS sequence"/>
</dbReference>
<keyword evidence="4" id="KW-0624">Polysaccharide degradation</keyword>
<dbReference type="InterPro" id="IPR011050">
    <property type="entry name" value="Pectin_lyase_fold/virulence"/>
</dbReference>
<keyword evidence="3 4" id="KW-0456">Lyase</keyword>
<evidence type="ECO:0000256" key="4">
    <source>
        <dbReference type="RuleBase" id="RU361173"/>
    </source>
</evidence>
<name>A0AA40D4D7_9PEZI</name>
<evidence type="ECO:0000256" key="5">
    <source>
        <dbReference type="SAM" id="SignalP"/>
    </source>
</evidence>
<comment type="subcellular location">
    <subcellularLocation>
        <location evidence="4">Secreted</location>
    </subcellularLocation>
</comment>
<dbReference type="InterPro" id="IPR045032">
    <property type="entry name" value="PEL"/>
</dbReference>
<dbReference type="InterPro" id="IPR012334">
    <property type="entry name" value="Pectin_lyas_fold"/>
</dbReference>
<dbReference type="GO" id="GO:0030570">
    <property type="term" value="F:pectate lyase activity"/>
    <property type="evidence" value="ECO:0007669"/>
    <property type="project" value="InterPro"/>
</dbReference>
<dbReference type="PANTHER" id="PTHR31683:SF18">
    <property type="entry name" value="PECTATE LYASE 21-RELATED"/>
    <property type="match status" value="1"/>
</dbReference>
<evidence type="ECO:0000259" key="6">
    <source>
        <dbReference type="SMART" id="SM00656"/>
    </source>
</evidence>
<dbReference type="EMBL" id="JAUJDW010000008">
    <property type="protein sequence ID" value="KAK0661282.1"/>
    <property type="molecule type" value="Genomic_DNA"/>
</dbReference>
<keyword evidence="4" id="KW-0119">Carbohydrate metabolism</keyword>
<dbReference type="PANTHER" id="PTHR31683">
    <property type="entry name" value="PECTATE LYASE 18-RELATED"/>
    <property type="match status" value="1"/>
</dbReference>
<dbReference type="SUPFAM" id="SSF51126">
    <property type="entry name" value="Pectin lyase-like"/>
    <property type="match status" value="1"/>
</dbReference>
<dbReference type="SMART" id="SM00656">
    <property type="entry name" value="Amb_all"/>
    <property type="match status" value="1"/>
</dbReference>
<sequence length="517" mass="56175">MVSSLSLALAAFSSLSYALQPYNGPASELPDRKPFGFGAAATGGGTPTPNNTYLVDNMPDLRTVLKMETPRTVYIKGEINGNEINETTTGDCQFYIDDSNNPKFNFTLYIMGMNDTYTDQIKAAADAGQQFDGQNATELLDLITRQNGWRSQVQNVQKSYESIDAAGNLTLIGWDSSAYLHGVNLNFNTRSNIIMRNIRISSPRDCFPSPETYPSSWNARYDAVSMVSSHTVWFDGNVFEDGPTAVAPDDFLWGWKVDRYDGLFDAEDGTDDVTFSHNVVANHHKSLLWGGGEKEGPRDLGKMHFTVFGNHFSNSMSRNPLMRFGTFYIVGNLFENYAEQEPLFDDDSVSASSNTTTAGAAAAAANETYKPNFQYNMGIYNASTVLAAANAFVQSGTYGAQDSSRIFSFSDLSTPNLPATLCSPADISSGNSSSSELDGLKIKSTFNGAPIDLQRNAENTWAYVRGKDDDGEFVEGGFVTGCEGLEAQEMPVAFGADGAEVEAYVRKNAGQVGRATP</sequence>
<keyword evidence="2 5" id="KW-0732">Signal</keyword>
<protein>
    <submittedName>
        <fullName evidence="7">Pectate lyase A</fullName>
    </submittedName>
</protein>
<accession>A0AA40D4D7</accession>
<feature type="domain" description="Pectate lyase" evidence="6">
    <location>
        <begin position="114"/>
        <end position="362"/>
    </location>
</feature>
<keyword evidence="8" id="KW-1185">Reference proteome</keyword>
<comment type="caution">
    <text evidence="7">The sequence shown here is derived from an EMBL/GenBank/DDBJ whole genome shotgun (WGS) entry which is preliminary data.</text>
</comment>
<reference evidence="7" key="1">
    <citation type="submission" date="2023-06" db="EMBL/GenBank/DDBJ databases">
        <title>Multi-omics analyses reveal the molecular pathogenesis toolkit of Lasiodiplodia hormozganensis, a cross-kingdom pathogen.</title>
        <authorList>
            <person name="Felix C."/>
            <person name="Meneses R."/>
            <person name="Goncalves M.F.M."/>
            <person name="Tilleman L."/>
            <person name="Duarte A.S."/>
            <person name="Jorrin-Novo J.V."/>
            <person name="Van De Peer Y."/>
            <person name="Deforce D."/>
            <person name="Van Nieuwerburgh F."/>
            <person name="Esteves A.C."/>
            <person name="Alves A."/>
        </authorList>
    </citation>
    <scope>NUCLEOTIDE SEQUENCE</scope>
    <source>
        <strain evidence="7">CBS 339.90</strain>
    </source>
</reference>
<feature type="signal peptide" evidence="5">
    <location>
        <begin position="1"/>
        <end position="18"/>
    </location>
</feature>
<evidence type="ECO:0000256" key="3">
    <source>
        <dbReference type="ARBA" id="ARBA00023239"/>
    </source>
</evidence>
<gene>
    <name evidence="7" type="primary">plyA_2</name>
    <name evidence="7" type="ORF">DIS24_g2732</name>
</gene>
<evidence type="ECO:0000256" key="1">
    <source>
        <dbReference type="ARBA" id="ARBA00010980"/>
    </source>
</evidence>
<proteinExistence type="inferred from homology"/>
<dbReference type="AlphaFoldDB" id="A0AA40D4D7"/>
<evidence type="ECO:0000313" key="8">
    <source>
        <dbReference type="Proteomes" id="UP001175001"/>
    </source>
</evidence>
<dbReference type="InterPro" id="IPR002022">
    <property type="entry name" value="Pec_lyase"/>
</dbReference>
<feature type="chain" id="PRO_5041217306" evidence="5">
    <location>
        <begin position="19"/>
        <end position="517"/>
    </location>
</feature>
<dbReference type="GO" id="GO:0005576">
    <property type="term" value="C:extracellular region"/>
    <property type="evidence" value="ECO:0007669"/>
    <property type="project" value="UniProtKB-SubCell"/>
</dbReference>
<evidence type="ECO:0000313" key="7">
    <source>
        <dbReference type="EMBL" id="KAK0661282.1"/>
    </source>
</evidence>
<keyword evidence="4" id="KW-0964">Secreted</keyword>